<feature type="domain" description="RAP" evidence="1">
    <location>
        <begin position="541"/>
        <end position="599"/>
    </location>
</feature>
<dbReference type="VEuPathDB" id="PlasmoDB:PocGH01_09020600"/>
<evidence type="ECO:0000313" key="2">
    <source>
        <dbReference type="EMBL" id="SBS83483.1"/>
    </source>
</evidence>
<evidence type="ECO:0000313" key="5">
    <source>
        <dbReference type="Proteomes" id="UP000078560"/>
    </source>
</evidence>
<evidence type="ECO:0000313" key="3">
    <source>
        <dbReference type="EMBL" id="SBS90713.1"/>
    </source>
</evidence>
<accession>A0A1A8WF81</accession>
<evidence type="ECO:0000259" key="1">
    <source>
        <dbReference type="PROSITE" id="PS51286"/>
    </source>
</evidence>
<proteinExistence type="predicted"/>
<organism evidence="3 4">
    <name type="scientific">Plasmodium ovale curtisi</name>
    <dbReference type="NCBI Taxonomy" id="864141"/>
    <lineage>
        <taxon>Eukaryota</taxon>
        <taxon>Sar</taxon>
        <taxon>Alveolata</taxon>
        <taxon>Apicomplexa</taxon>
        <taxon>Aconoidasida</taxon>
        <taxon>Haemosporida</taxon>
        <taxon>Plasmodiidae</taxon>
        <taxon>Plasmodium</taxon>
        <taxon>Plasmodium (Plasmodium)</taxon>
    </lineage>
</organism>
<dbReference type="PROSITE" id="PS51286">
    <property type="entry name" value="RAP"/>
    <property type="match status" value="1"/>
</dbReference>
<sequence length="650" mass="77832">MIVLYRSSLFRWMKQNEKGFLFKKHLYSGRTPHYVFKKSYVSVSTHGEKLINDEKRHSNSSDSGNVEVVGIVEHIKNQYNINSHAVNLNIERGSKEECIYEISSRWSNFFNCEKSLYNVISRYIKTNQTDCYLHSFLKGTSYNEMKRRDEPGKQDELESCMVVVQRNDDPWGHIEEDIKNVLVYIMALFYKNVRDFNIISMLSEKLMIFLKKLNKSYTNKNLIFTICEVYNYVRAMNDVLFTILFDLLSNCYIEAKHDNTVIKDDEIVLILKTLYNQKYKNHPIVDTVVTFIKKKPMLNPQVSVNSFFYLTLLSRMDHTIAGKIHSELFGVSWGGIEINQVRSDKVERSQMKIDETNVFPAEKGKVCDDTFDVEIYANKKPPQEIEAVGGQYNPEADNVHLKIEISTKECAKLLYAYFVLGEDYINWFSIHRLLLQLYDNLKDEKNICSLKNEKSNIHEMFCIIRTYLRYKKRNFYDTLPNYVKKMLKMVSTMLDIDEKKIKERKFNEKLSWHLKKLRIPHMQNVYKGGILFDILEKDKRLVWLCFSYHHYYVKTIDLIAEKLMQIDIIKSMHYKIANIHYYQFSRMKARRTRFEYIRMCRYYSLRDRRNFDDQFEGWNLPYINWYHKKNKNVHISNYFYNYTPLSEMEY</sequence>
<name>A0A1A8WF81_PLAOA</name>
<dbReference type="Proteomes" id="UP000078560">
    <property type="component" value="Unassembled WGS sequence"/>
</dbReference>
<dbReference type="SMART" id="SM00952">
    <property type="entry name" value="RAP"/>
    <property type="match status" value="1"/>
</dbReference>
<reference evidence="3" key="1">
    <citation type="submission" date="2016-05" db="EMBL/GenBank/DDBJ databases">
        <authorList>
            <person name="Lavstsen T."/>
            <person name="Jespersen J.S."/>
        </authorList>
    </citation>
    <scope>NUCLEOTIDE SEQUENCE [LARGE SCALE GENOMIC DNA]</scope>
</reference>
<dbReference type="EMBL" id="FLQV01000349">
    <property type="protein sequence ID" value="SBS90713.1"/>
    <property type="molecule type" value="Genomic_DNA"/>
</dbReference>
<reference evidence="4 5" key="2">
    <citation type="submission" date="2016-05" db="EMBL/GenBank/DDBJ databases">
        <authorList>
            <person name="Naeem Raeece"/>
        </authorList>
    </citation>
    <scope>NUCLEOTIDE SEQUENCE [LARGE SCALE GENOMIC DNA]</scope>
</reference>
<dbReference type="AlphaFoldDB" id="A0A1A8WF81"/>
<gene>
    <name evidence="3" type="ORF">POVCU1_018920</name>
    <name evidence="2" type="ORF">POVCU2_0021170</name>
</gene>
<dbReference type="Proteomes" id="UP000078546">
    <property type="component" value="Unassembled WGS sequence"/>
</dbReference>
<dbReference type="EMBL" id="FLQU01000283">
    <property type="protein sequence ID" value="SBS83483.1"/>
    <property type="molecule type" value="Genomic_DNA"/>
</dbReference>
<protein>
    <recommendedName>
        <fullName evidence="1">RAP domain-containing protein</fullName>
    </recommendedName>
</protein>
<dbReference type="InterPro" id="IPR013584">
    <property type="entry name" value="RAP"/>
</dbReference>
<evidence type="ECO:0000313" key="4">
    <source>
        <dbReference type="Proteomes" id="UP000078546"/>
    </source>
</evidence>